<name>A0A803MZY6_CHEQI</name>
<dbReference type="OrthoDB" id="406631at2759"/>
<dbReference type="FunFam" id="3.20.20.80:FF:000012">
    <property type="entry name" value="Mannan endo-1,4-beta-mannosidase 6"/>
    <property type="match status" value="1"/>
</dbReference>
<reference evidence="10" key="1">
    <citation type="journal article" date="2017" name="Nature">
        <title>The genome of Chenopodium quinoa.</title>
        <authorList>
            <person name="Jarvis D.E."/>
            <person name="Ho Y.S."/>
            <person name="Lightfoot D.J."/>
            <person name="Schmoeckel S.M."/>
            <person name="Li B."/>
            <person name="Borm T.J.A."/>
            <person name="Ohyanagi H."/>
            <person name="Mineta K."/>
            <person name="Michell C.T."/>
            <person name="Saber N."/>
            <person name="Kharbatia N.M."/>
            <person name="Rupper R.R."/>
            <person name="Sharp A.R."/>
            <person name="Dally N."/>
            <person name="Boughton B.A."/>
            <person name="Woo Y.H."/>
            <person name="Gao G."/>
            <person name="Schijlen E.G.W.M."/>
            <person name="Guo X."/>
            <person name="Momin A.A."/>
            <person name="Negrao S."/>
            <person name="Al-Babili S."/>
            <person name="Gehring C."/>
            <person name="Roessner U."/>
            <person name="Jung C."/>
            <person name="Murphy K."/>
            <person name="Arold S.T."/>
            <person name="Gojobori T."/>
            <person name="van der Linden C.G."/>
            <person name="van Loo E.N."/>
            <person name="Jellen E.N."/>
            <person name="Maughan P.J."/>
            <person name="Tester M."/>
        </authorList>
    </citation>
    <scope>NUCLEOTIDE SEQUENCE [LARGE SCALE GENOMIC DNA]</scope>
    <source>
        <strain evidence="10">cv. PI 614886</strain>
    </source>
</reference>
<dbReference type="GO" id="GO:0016985">
    <property type="term" value="F:mannan endo-1,4-beta-mannosidase activity"/>
    <property type="evidence" value="ECO:0007669"/>
    <property type="project" value="UniProtKB-EC"/>
</dbReference>
<dbReference type="SUPFAM" id="SSF51445">
    <property type="entry name" value="(Trans)glycosidases"/>
    <property type="match status" value="1"/>
</dbReference>
<dbReference type="InterPro" id="IPR045053">
    <property type="entry name" value="MAN-like"/>
</dbReference>
<evidence type="ECO:0000256" key="5">
    <source>
        <dbReference type="ARBA" id="ARBA00022525"/>
    </source>
</evidence>
<evidence type="ECO:0000256" key="3">
    <source>
        <dbReference type="ARBA" id="ARBA00005641"/>
    </source>
</evidence>
<dbReference type="AlphaFoldDB" id="A0A803MZY6"/>
<feature type="chain" id="PRO_5030722096" description="mannan endo-1,4-beta-mannosidase" evidence="8">
    <location>
        <begin position="23"/>
        <end position="408"/>
    </location>
</feature>
<sequence length="408" mass="46285">MKAWGLILLVFLLNLQEKPVKAEDGFITTKGVQFWLNGIPFYSNGFNAYWLMYEASDPSQRHKVSAVFQQASNHGLCIVRTWAFSDAGYRPLQYSPGSYNEQMFQGLDFVLSEAKKYEIKVVLSLVNNYDEYGGKKQYVEWAKSKGQSLSSKDDFFTNPVVKGFYKNHIKTVLTRVNSITGVGYKDDTTIMAWELMNEPRCPSDPSGKVLQDWISEMASYLKSIDANHLLEVGLEGFYGDGKKQYNPNTGKEGTNFIANNQVPGVDFATVHSYPDQWLNGSPCEVQLSFHQQWVQQHILDSLNILKKPVIFAEFGKSYKVSGYTSSDRNQLYNITYSSIYSSASRGGPAAGGLFWHLLTMGMDNFRDGYEIVFKEESYIAGIISEQSQKLSGLRKKYAQLRDTEKNKY</sequence>
<comment type="catalytic activity">
    <reaction evidence="1">
        <text>Random hydrolysis of (1-&gt;4)-beta-D-mannosidic linkages in mannans, galactomannans and glucomannans.</text>
        <dbReference type="EC" id="3.2.1.78"/>
    </reaction>
</comment>
<evidence type="ECO:0000259" key="9">
    <source>
        <dbReference type="Pfam" id="PF26410"/>
    </source>
</evidence>
<feature type="domain" description="Glycoside hydrolase family 5" evidence="9">
    <location>
        <begin position="26"/>
        <end position="356"/>
    </location>
</feature>
<dbReference type="Pfam" id="PF26410">
    <property type="entry name" value="GH5_mannosidase"/>
    <property type="match status" value="1"/>
</dbReference>
<dbReference type="InterPro" id="IPR017853">
    <property type="entry name" value="GH"/>
</dbReference>
<dbReference type="PANTHER" id="PTHR31451">
    <property type="match status" value="1"/>
</dbReference>
<keyword evidence="7" id="KW-0326">Glycosidase</keyword>
<keyword evidence="8" id="KW-0732">Signal</keyword>
<dbReference type="EnsemblPlants" id="AUR62038039-RA">
    <property type="protein sequence ID" value="AUR62038039-RA:cds"/>
    <property type="gene ID" value="AUR62038039"/>
</dbReference>
<evidence type="ECO:0000256" key="8">
    <source>
        <dbReference type="SAM" id="SignalP"/>
    </source>
</evidence>
<evidence type="ECO:0000256" key="7">
    <source>
        <dbReference type="ARBA" id="ARBA00023295"/>
    </source>
</evidence>
<dbReference type="KEGG" id="cqi:110702211"/>
<dbReference type="Gene3D" id="3.20.20.80">
    <property type="entry name" value="Glycosidases"/>
    <property type="match status" value="1"/>
</dbReference>
<feature type="signal peptide" evidence="8">
    <location>
        <begin position="1"/>
        <end position="22"/>
    </location>
</feature>
<evidence type="ECO:0000256" key="2">
    <source>
        <dbReference type="ARBA" id="ARBA00004613"/>
    </source>
</evidence>
<protein>
    <recommendedName>
        <fullName evidence="4">mannan endo-1,4-beta-mannosidase</fullName>
        <ecNumber evidence="4">3.2.1.78</ecNumber>
    </recommendedName>
</protein>
<dbReference type="RefSeq" id="XP_021735597.1">
    <property type="nucleotide sequence ID" value="XM_021879905.1"/>
</dbReference>
<dbReference type="SMR" id="A0A803MZY6"/>
<dbReference type="GO" id="GO:0005576">
    <property type="term" value="C:extracellular region"/>
    <property type="evidence" value="ECO:0007669"/>
    <property type="project" value="UniProtKB-SubCell"/>
</dbReference>
<evidence type="ECO:0000256" key="6">
    <source>
        <dbReference type="ARBA" id="ARBA00022801"/>
    </source>
</evidence>
<dbReference type="GeneID" id="110702211"/>
<proteinExistence type="inferred from homology"/>
<evidence type="ECO:0000256" key="1">
    <source>
        <dbReference type="ARBA" id="ARBA00001678"/>
    </source>
</evidence>
<accession>A0A803MZY6</accession>
<keyword evidence="6" id="KW-0378">Hydrolase</keyword>
<dbReference type="PANTHER" id="PTHR31451:SF60">
    <property type="entry name" value="MANNAN ENDO-1,4-BETA-MANNOSIDASE 1"/>
    <property type="match status" value="1"/>
</dbReference>
<evidence type="ECO:0000313" key="11">
    <source>
        <dbReference type="Proteomes" id="UP000596660"/>
    </source>
</evidence>
<dbReference type="OMA" id="MNLGIDT"/>
<dbReference type="GO" id="GO:0000272">
    <property type="term" value="P:polysaccharide catabolic process"/>
    <property type="evidence" value="ECO:0007669"/>
    <property type="project" value="InterPro"/>
</dbReference>
<gene>
    <name evidence="10" type="primary">LOC110702211</name>
</gene>
<keyword evidence="11" id="KW-1185">Reference proteome</keyword>
<evidence type="ECO:0000313" key="10">
    <source>
        <dbReference type="EnsemblPlants" id="AUR62038039-RA:cds"/>
    </source>
</evidence>
<evidence type="ECO:0000256" key="4">
    <source>
        <dbReference type="ARBA" id="ARBA00012706"/>
    </source>
</evidence>
<organism evidence="10 11">
    <name type="scientific">Chenopodium quinoa</name>
    <name type="common">Quinoa</name>
    <dbReference type="NCBI Taxonomy" id="63459"/>
    <lineage>
        <taxon>Eukaryota</taxon>
        <taxon>Viridiplantae</taxon>
        <taxon>Streptophyta</taxon>
        <taxon>Embryophyta</taxon>
        <taxon>Tracheophyta</taxon>
        <taxon>Spermatophyta</taxon>
        <taxon>Magnoliopsida</taxon>
        <taxon>eudicotyledons</taxon>
        <taxon>Gunneridae</taxon>
        <taxon>Pentapetalae</taxon>
        <taxon>Caryophyllales</taxon>
        <taxon>Chenopodiaceae</taxon>
        <taxon>Chenopodioideae</taxon>
        <taxon>Atripliceae</taxon>
        <taxon>Chenopodium</taxon>
    </lineage>
</organism>
<comment type="similarity">
    <text evidence="3">Belongs to the glycosyl hydrolase 5 (cellulase A) family.</text>
</comment>
<reference evidence="10" key="2">
    <citation type="submission" date="2021-03" db="UniProtKB">
        <authorList>
            <consortium name="EnsemblPlants"/>
        </authorList>
    </citation>
    <scope>IDENTIFICATION</scope>
</reference>
<dbReference type="EC" id="3.2.1.78" evidence="4"/>
<keyword evidence="5" id="KW-0964">Secreted</keyword>
<dbReference type="Gramene" id="AUR62038039-RA">
    <property type="protein sequence ID" value="AUR62038039-RA:cds"/>
    <property type="gene ID" value="AUR62038039"/>
</dbReference>
<dbReference type="Proteomes" id="UP000596660">
    <property type="component" value="Unplaced"/>
</dbReference>
<comment type="subcellular location">
    <subcellularLocation>
        <location evidence="2">Secreted</location>
    </subcellularLocation>
</comment>
<dbReference type="InterPro" id="IPR001547">
    <property type="entry name" value="Glyco_hydro_5"/>
</dbReference>